<name>C1DZF6_MICCC</name>
<dbReference type="RefSeq" id="XP_002499851.1">
    <property type="nucleotide sequence ID" value="XM_002499805.1"/>
</dbReference>
<dbReference type="EMBL" id="CP001323">
    <property type="protein sequence ID" value="ACO61109.1"/>
    <property type="molecule type" value="Genomic_DNA"/>
</dbReference>
<accession>C1DZF6</accession>
<dbReference type="AlphaFoldDB" id="C1DZF6"/>
<evidence type="ECO:0000313" key="1">
    <source>
        <dbReference type="EMBL" id="ACO61109.1"/>
    </source>
</evidence>
<dbReference type="InterPro" id="IPR036322">
    <property type="entry name" value="WD40_repeat_dom_sf"/>
</dbReference>
<dbReference type="Proteomes" id="UP000002009">
    <property type="component" value="Chromosome 2"/>
</dbReference>
<evidence type="ECO:0000313" key="2">
    <source>
        <dbReference type="Proteomes" id="UP000002009"/>
    </source>
</evidence>
<dbReference type="GeneID" id="8241045"/>
<proteinExistence type="predicted"/>
<reference evidence="1 2" key="1">
    <citation type="journal article" date="2009" name="Science">
        <title>Green evolution and dynamic adaptations revealed by genomes of the marine picoeukaryotes Micromonas.</title>
        <authorList>
            <person name="Worden A.Z."/>
            <person name="Lee J.H."/>
            <person name="Mock T."/>
            <person name="Rouze P."/>
            <person name="Simmons M.P."/>
            <person name="Aerts A.L."/>
            <person name="Allen A.E."/>
            <person name="Cuvelier M.L."/>
            <person name="Derelle E."/>
            <person name="Everett M.V."/>
            <person name="Foulon E."/>
            <person name="Grimwood J."/>
            <person name="Gundlach H."/>
            <person name="Henrissat B."/>
            <person name="Napoli C."/>
            <person name="McDonald S.M."/>
            <person name="Parker M.S."/>
            <person name="Rombauts S."/>
            <person name="Salamov A."/>
            <person name="Von Dassow P."/>
            <person name="Badger J.H."/>
            <person name="Coutinho P.M."/>
            <person name="Demir E."/>
            <person name="Dubchak I."/>
            <person name="Gentemann C."/>
            <person name="Eikrem W."/>
            <person name="Gready J.E."/>
            <person name="John U."/>
            <person name="Lanier W."/>
            <person name="Lindquist E.A."/>
            <person name="Lucas S."/>
            <person name="Mayer K.F."/>
            <person name="Moreau H."/>
            <person name="Not F."/>
            <person name="Otillar R."/>
            <person name="Panaud O."/>
            <person name="Pangilinan J."/>
            <person name="Paulsen I."/>
            <person name="Piegu B."/>
            <person name="Poliakov A."/>
            <person name="Robbens S."/>
            <person name="Schmutz J."/>
            <person name="Toulza E."/>
            <person name="Wyss T."/>
            <person name="Zelensky A."/>
            <person name="Zhou K."/>
            <person name="Armbrust E.V."/>
            <person name="Bhattacharya D."/>
            <person name="Goodenough U.W."/>
            <person name="Van de Peer Y."/>
            <person name="Grigoriev I.V."/>
        </authorList>
    </citation>
    <scope>NUCLEOTIDE SEQUENCE [LARGE SCALE GENOMIC DNA]</scope>
    <source>
        <strain evidence="2">RCC299 / NOUM17</strain>
    </source>
</reference>
<organism evidence="1 2">
    <name type="scientific">Micromonas commoda (strain RCC299 / NOUM17 / CCMP2709)</name>
    <name type="common">Picoplanktonic green alga</name>
    <dbReference type="NCBI Taxonomy" id="296587"/>
    <lineage>
        <taxon>Eukaryota</taxon>
        <taxon>Viridiplantae</taxon>
        <taxon>Chlorophyta</taxon>
        <taxon>Mamiellophyceae</taxon>
        <taxon>Mamiellales</taxon>
        <taxon>Mamiellaceae</taxon>
        <taxon>Micromonas</taxon>
    </lineage>
</organism>
<keyword evidence="2" id="KW-1185">Reference proteome</keyword>
<dbReference type="InParanoid" id="C1DZF6"/>
<gene>
    <name evidence="1" type="ORF">MICPUN_107840</name>
</gene>
<protein>
    <submittedName>
        <fullName evidence="1">WD40 domain-containing protein</fullName>
    </submittedName>
</protein>
<dbReference type="OrthoDB" id="128867at2759"/>
<dbReference type="SUPFAM" id="SSF50978">
    <property type="entry name" value="WD40 repeat-like"/>
    <property type="match status" value="1"/>
</dbReference>
<sequence>MHFARRESPSSVWSVKGRSDIVAVAADVDWWNQSSGTVGNRAETFILGMRNGGMTLFDIREIAPMRQPFGTASSYVTHMHAMRTCPGQVIVSTADGGLTRWDVRSLRSPVGTYREGSPHNFFNTVPDARGWEYEDGPSVRVYAAGGRQLRSFVPTACLGESGFASLEVWSAHGMAQDAQMAG</sequence>
<dbReference type="KEGG" id="mis:MICPUN_107840"/>